<dbReference type="GO" id="GO:0009860">
    <property type="term" value="P:pollen tube growth"/>
    <property type="evidence" value="ECO:0007669"/>
    <property type="project" value="TreeGrafter"/>
</dbReference>
<evidence type="ECO:0000313" key="4">
    <source>
        <dbReference type="Proteomes" id="UP001374584"/>
    </source>
</evidence>
<dbReference type="Proteomes" id="UP001374584">
    <property type="component" value="Unassembled WGS sequence"/>
</dbReference>
<keyword evidence="4" id="KW-1185">Reference proteome</keyword>
<evidence type="ECO:0000256" key="1">
    <source>
        <dbReference type="ARBA" id="ARBA00010515"/>
    </source>
</evidence>
<dbReference type="AlphaFoldDB" id="A0AAN9N0Z8"/>
<dbReference type="InterPro" id="IPR013094">
    <property type="entry name" value="AB_hydrolase_3"/>
</dbReference>
<dbReference type="PANTHER" id="PTHR23024:SF653">
    <property type="entry name" value="CARBOXYLESTERASE"/>
    <property type="match status" value="1"/>
</dbReference>
<comment type="similarity">
    <text evidence="1">Belongs to the 'GDXG' lipolytic enzyme family.</text>
</comment>
<proteinExistence type="inferred from homology"/>
<feature type="domain" description="Alpha/beta hydrolase fold-3" evidence="2">
    <location>
        <begin position="217"/>
        <end position="432"/>
    </location>
</feature>
<name>A0AAN9N0Z8_PHACN</name>
<sequence>MARLAEAEKDLFARELGKRVPEAKVIKAQDYVLNIHEEEFNQVVRQMTFFYNVPINEGRFDILKNVHKGELIPNDVVLGDDDDDNVHGNATNSGEDIYAGDDKLFVVVDDNNNDFHSHKESNQTTMTSQIPKPKLSLPLRTRVALFFLSAVTDFSRRSDGTVNRGFMNLLDYKSPSKAKSVKGVSTKDVTVDANRNLWFRVFTPTASSGDGVVPVFIFFHGGGFAFLSPDSYGYDAVCRRFCRQINAIVVSVNYRRTPEHRFPSQYDDGEDVLKFLDDNPAVLPEKADLSKCFLAGDSAGGNLAHQVAVRVAKSGLRKVRVVGLVSIQPWFGGEERTAAEVKFKGAPLVSTSRTDWLWKAFLPEGSDRDHWAVNVSGANSEDLTGLDYPDTLVFVGGFDPLQDWQRRYYEWLRKSGKKAQLIEYPTMIHAFYIFPELPEASQLISQVKDFITNRISDLK</sequence>
<dbReference type="InterPro" id="IPR029058">
    <property type="entry name" value="AB_hydrolase_fold"/>
</dbReference>
<dbReference type="EMBL" id="JAYMYR010000005">
    <property type="protein sequence ID" value="KAK7364710.1"/>
    <property type="molecule type" value="Genomic_DNA"/>
</dbReference>
<dbReference type="FunFam" id="3.40.50.1820:FF:000315">
    <property type="entry name" value="Probable carboxylesterase 18"/>
    <property type="match status" value="1"/>
</dbReference>
<reference evidence="3 4" key="1">
    <citation type="submission" date="2024-01" db="EMBL/GenBank/DDBJ databases">
        <title>The genomes of 5 underutilized Papilionoideae crops provide insights into root nodulation and disease resistanc.</title>
        <authorList>
            <person name="Jiang F."/>
        </authorList>
    </citation>
    <scope>NUCLEOTIDE SEQUENCE [LARGE SCALE GENOMIC DNA]</scope>
    <source>
        <strain evidence="3">JINMINGXINNONG_FW02</strain>
        <tissue evidence="3">Leaves</tissue>
    </source>
</reference>
<evidence type="ECO:0000259" key="2">
    <source>
        <dbReference type="Pfam" id="PF07859"/>
    </source>
</evidence>
<accession>A0AAN9N0Z8</accession>
<dbReference type="Pfam" id="PF07859">
    <property type="entry name" value="Abhydrolase_3"/>
    <property type="match status" value="1"/>
</dbReference>
<organism evidence="3 4">
    <name type="scientific">Phaseolus coccineus</name>
    <name type="common">Scarlet runner bean</name>
    <name type="synonym">Phaseolus multiflorus</name>
    <dbReference type="NCBI Taxonomy" id="3886"/>
    <lineage>
        <taxon>Eukaryota</taxon>
        <taxon>Viridiplantae</taxon>
        <taxon>Streptophyta</taxon>
        <taxon>Embryophyta</taxon>
        <taxon>Tracheophyta</taxon>
        <taxon>Spermatophyta</taxon>
        <taxon>Magnoliopsida</taxon>
        <taxon>eudicotyledons</taxon>
        <taxon>Gunneridae</taxon>
        <taxon>Pentapetalae</taxon>
        <taxon>rosids</taxon>
        <taxon>fabids</taxon>
        <taxon>Fabales</taxon>
        <taxon>Fabaceae</taxon>
        <taxon>Papilionoideae</taxon>
        <taxon>50 kb inversion clade</taxon>
        <taxon>NPAAA clade</taxon>
        <taxon>indigoferoid/millettioid clade</taxon>
        <taxon>Phaseoleae</taxon>
        <taxon>Phaseolus</taxon>
    </lineage>
</organism>
<dbReference type="Gene3D" id="3.40.50.1820">
    <property type="entry name" value="alpha/beta hydrolase"/>
    <property type="match status" value="1"/>
</dbReference>
<evidence type="ECO:0000313" key="3">
    <source>
        <dbReference type="EMBL" id="KAK7364710.1"/>
    </source>
</evidence>
<dbReference type="InterPro" id="IPR050466">
    <property type="entry name" value="Carboxylest/Gibb_receptor"/>
</dbReference>
<dbReference type="GO" id="GO:0052689">
    <property type="term" value="F:carboxylic ester hydrolase activity"/>
    <property type="evidence" value="ECO:0007669"/>
    <property type="project" value="TreeGrafter"/>
</dbReference>
<protein>
    <recommendedName>
        <fullName evidence="2">Alpha/beta hydrolase fold-3 domain-containing protein</fullName>
    </recommendedName>
</protein>
<dbReference type="SUPFAM" id="SSF53474">
    <property type="entry name" value="alpha/beta-Hydrolases"/>
    <property type="match status" value="1"/>
</dbReference>
<comment type="caution">
    <text evidence="3">The sequence shown here is derived from an EMBL/GenBank/DDBJ whole genome shotgun (WGS) entry which is preliminary data.</text>
</comment>
<gene>
    <name evidence="3" type="ORF">VNO80_13451</name>
</gene>
<dbReference type="PANTHER" id="PTHR23024">
    <property type="entry name" value="ARYLACETAMIDE DEACETYLASE"/>
    <property type="match status" value="1"/>
</dbReference>